<sequence length="74" mass="8640">MPTPARKTQKGGRKRRVNGVEEEILYIIGFFQDDSSIGLSTFFTKFCILYQDSKSNFRVLNLEMFSPEKWIKNS</sequence>
<name>Q94364_CAEEL</name>
<dbReference type="PaxDb" id="6239-W10G6.1"/>
<dbReference type="AlphaFoldDB" id="Q94364"/>
<dbReference type="UCSC" id="W10G6.1">
    <property type="organism name" value="c. elegans"/>
</dbReference>
<dbReference type="EMBL" id="BX284606">
    <property type="protein sequence ID" value="CAB03484.2"/>
    <property type="molecule type" value="Genomic_DNA"/>
</dbReference>
<dbReference type="AGR" id="WB:WBGene00012378"/>
<dbReference type="WormBase" id="W10G6.1">
    <property type="protein sequence ID" value="CE53530"/>
    <property type="gene ID" value="WBGene00012378"/>
</dbReference>
<gene>
    <name evidence="1" type="ORF">CELE_W10G6.1</name>
    <name evidence="1 3" type="ORF">W10G6.1</name>
</gene>
<evidence type="ECO:0000313" key="1">
    <source>
        <dbReference type="EMBL" id="CAB03484.2"/>
    </source>
</evidence>
<organism evidence="1 2">
    <name type="scientific">Caenorhabditis elegans</name>
    <dbReference type="NCBI Taxonomy" id="6239"/>
    <lineage>
        <taxon>Eukaryota</taxon>
        <taxon>Metazoa</taxon>
        <taxon>Ecdysozoa</taxon>
        <taxon>Nematoda</taxon>
        <taxon>Chromadorea</taxon>
        <taxon>Rhabditida</taxon>
        <taxon>Rhabditina</taxon>
        <taxon>Rhabditomorpha</taxon>
        <taxon>Rhabditoidea</taxon>
        <taxon>Rhabditidae</taxon>
        <taxon>Peloderinae</taxon>
        <taxon>Caenorhabditis</taxon>
    </lineage>
</organism>
<keyword evidence="2" id="KW-1185">Reference proteome</keyword>
<protein>
    <submittedName>
        <fullName evidence="1">Transposase</fullName>
    </submittedName>
</protein>
<evidence type="ECO:0000313" key="3">
    <source>
        <dbReference type="WormBase" id="W10G6.1"/>
    </source>
</evidence>
<proteinExistence type="predicted"/>
<dbReference type="InParanoid" id="Q94364"/>
<dbReference type="PIR" id="T26333">
    <property type="entry name" value="T26333"/>
</dbReference>
<dbReference type="HOGENOM" id="CLU_2514696_0_0_1"/>
<dbReference type="Proteomes" id="UP000001940">
    <property type="component" value="Chromosome X"/>
</dbReference>
<dbReference type="Bgee" id="WBGene00012378">
    <property type="expression patterns" value="Expressed in embryo and 2 other cell types or tissues"/>
</dbReference>
<reference evidence="1 2" key="1">
    <citation type="journal article" date="1998" name="Science">
        <title>Genome sequence of the nematode C. elegans: a platform for investigating biology.</title>
        <authorList>
            <consortium name="The C. elegans sequencing consortium"/>
            <person name="Sulson J.E."/>
            <person name="Waterston R."/>
        </authorList>
    </citation>
    <scope>NUCLEOTIDE SEQUENCE [LARGE SCALE GENOMIC DNA]</scope>
    <source>
        <strain evidence="1 2">Bristol N2</strain>
    </source>
</reference>
<evidence type="ECO:0000313" key="2">
    <source>
        <dbReference type="Proteomes" id="UP000001940"/>
    </source>
</evidence>
<accession>Q94364</accession>